<dbReference type="SUPFAM" id="SSF51197">
    <property type="entry name" value="Clavaminate synthase-like"/>
    <property type="match status" value="1"/>
</dbReference>
<evidence type="ECO:0000313" key="9">
    <source>
        <dbReference type="EMBL" id="GER28364.1"/>
    </source>
</evidence>
<evidence type="ECO:0000259" key="8">
    <source>
        <dbReference type="PROSITE" id="PS51471"/>
    </source>
</evidence>
<dbReference type="InterPro" id="IPR004574">
    <property type="entry name" value="Alkb"/>
</dbReference>
<evidence type="ECO:0000313" key="10">
    <source>
        <dbReference type="Proteomes" id="UP000325081"/>
    </source>
</evidence>
<sequence length="466" mass="51274">MAVAAAEGTVAAEEVVAGDIMEAQEVAAGGTRDPEGNRLIDMSLVTALFQVVAHQDHASQENGSSETERKNSHTSPVDDVTNKLSGFSTNGQPYGPNPVTSRVGSMPPTNRSPNESLAEIKTPEPLVPFTVDPISLPTLTEFNARTGEEQRESSCLSPNLLGGVTDSKMGPSSAVNSGFQDIHMETSGKVEFEKSDSQENGFPFDICLERDMTIPKLKCSLFDKNRITRSELKRREQGDYVKILRPGMIILKGYILLEDQVKLIKTCRELGRGRGGFYQPGFRTGAILKLKMMCLGKNWDPETNMYVDRRPVDDSKPPPIPGDLLKLVQGALQECHSHLESQPKVRKERNIIPSVSPNICIVNFYTKSGQLGLHQDKDESEESLRKGLPVVSFSIGDSAEFLYGEQRDIERAEKVLLESGDVLIFGGKSRLIFHGVSQIVANSAPKALLDETDLRPGRLNLTFREY</sequence>
<dbReference type="AlphaFoldDB" id="A0A5A7P721"/>
<dbReference type="GO" id="GO:0035513">
    <property type="term" value="P:oxidative RNA demethylation"/>
    <property type="evidence" value="ECO:0007669"/>
    <property type="project" value="TreeGrafter"/>
</dbReference>
<evidence type="ECO:0000256" key="4">
    <source>
        <dbReference type="ARBA" id="ARBA00023002"/>
    </source>
</evidence>
<protein>
    <submittedName>
        <fullName evidence="9">2-oxoglutarate-dependent dioxygenase family protein</fullName>
    </submittedName>
</protein>
<dbReference type="GO" id="GO:0035515">
    <property type="term" value="F:oxidative RNA demethylase activity"/>
    <property type="evidence" value="ECO:0007669"/>
    <property type="project" value="TreeGrafter"/>
</dbReference>
<dbReference type="OrthoDB" id="6614653at2759"/>
<feature type="domain" description="Fe2OG dioxygenase" evidence="8">
    <location>
        <begin position="356"/>
        <end position="466"/>
    </location>
</feature>
<gene>
    <name evidence="9" type="ORF">STAS_04147</name>
</gene>
<comment type="cofactor">
    <cofactor evidence="6">
        <name>Fe(2+)</name>
        <dbReference type="ChEBI" id="CHEBI:29033"/>
    </cofactor>
    <text evidence="6">Binds 1 Fe(2+) ion per subunit.</text>
</comment>
<dbReference type="Pfam" id="PF13532">
    <property type="entry name" value="2OG-FeII_Oxy_2"/>
    <property type="match status" value="1"/>
</dbReference>
<accession>A0A5A7P721</accession>
<dbReference type="GO" id="GO:0008198">
    <property type="term" value="F:ferrous iron binding"/>
    <property type="evidence" value="ECO:0007669"/>
    <property type="project" value="TreeGrafter"/>
</dbReference>
<evidence type="ECO:0000256" key="3">
    <source>
        <dbReference type="ARBA" id="ARBA00022964"/>
    </source>
</evidence>
<dbReference type="GO" id="GO:0035516">
    <property type="term" value="F:broad specificity oxidative DNA demethylase activity"/>
    <property type="evidence" value="ECO:0007669"/>
    <property type="project" value="TreeGrafter"/>
</dbReference>
<dbReference type="InterPro" id="IPR037151">
    <property type="entry name" value="AlkB-like_sf"/>
</dbReference>
<feature type="binding site" evidence="6">
    <location>
        <position position="374"/>
    </location>
    <ligand>
        <name>Fe cation</name>
        <dbReference type="ChEBI" id="CHEBI:24875"/>
        <note>catalytic</note>
    </ligand>
</feature>
<dbReference type="EMBL" id="BKCP01002447">
    <property type="protein sequence ID" value="GER28364.1"/>
    <property type="molecule type" value="Genomic_DNA"/>
</dbReference>
<keyword evidence="5 6" id="KW-0408">Iron</keyword>
<comment type="caution">
    <text evidence="9">The sequence shown here is derived from an EMBL/GenBank/DDBJ whole genome shotgun (WGS) entry which is preliminary data.</text>
</comment>
<dbReference type="PANTHER" id="PTHR16557">
    <property type="entry name" value="ALKYLATED DNA REPAIR PROTEIN ALKB-RELATED"/>
    <property type="match status" value="1"/>
</dbReference>
<reference evidence="10" key="1">
    <citation type="journal article" date="2019" name="Curr. Biol.">
        <title>Genome Sequence of Striga asiatica Provides Insight into the Evolution of Plant Parasitism.</title>
        <authorList>
            <person name="Yoshida S."/>
            <person name="Kim S."/>
            <person name="Wafula E.K."/>
            <person name="Tanskanen J."/>
            <person name="Kim Y.M."/>
            <person name="Honaas L."/>
            <person name="Yang Z."/>
            <person name="Spallek T."/>
            <person name="Conn C.E."/>
            <person name="Ichihashi Y."/>
            <person name="Cheong K."/>
            <person name="Cui S."/>
            <person name="Der J.P."/>
            <person name="Gundlach H."/>
            <person name="Jiao Y."/>
            <person name="Hori C."/>
            <person name="Ishida J.K."/>
            <person name="Kasahara H."/>
            <person name="Kiba T."/>
            <person name="Kim M.S."/>
            <person name="Koo N."/>
            <person name="Laohavisit A."/>
            <person name="Lee Y.H."/>
            <person name="Lumba S."/>
            <person name="McCourt P."/>
            <person name="Mortimer J.C."/>
            <person name="Mutuku J.M."/>
            <person name="Nomura T."/>
            <person name="Sasaki-Sekimoto Y."/>
            <person name="Seto Y."/>
            <person name="Wang Y."/>
            <person name="Wakatake T."/>
            <person name="Sakakibara H."/>
            <person name="Demura T."/>
            <person name="Yamaguchi S."/>
            <person name="Yoneyama K."/>
            <person name="Manabe R.I."/>
            <person name="Nelson D.C."/>
            <person name="Schulman A.H."/>
            <person name="Timko M.P."/>
            <person name="dePamphilis C.W."/>
            <person name="Choi D."/>
            <person name="Shirasu K."/>
        </authorList>
    </citation>
    <scope>NUCLEOTIDE SEQUENCE [LARGE SCALE GENOMIC DNA]</scope>
    <source>
        <strain evidence="10">cv. UVA1</strain>
    </source>
</reference>
<dbReference type="InterPro" id="IPR027450">
    <property type="entry name" value="AlkB-like"/>
</dbReference>
<dbReference type="PANTHER" id="PTHR16557:SF2">
    <property type="entry name" value="NUCLEIC ACID DIOXYGENASE ALKBH1"/>
    <property type="match status" value="1"/>
</dbReference>
<evidence type="ECO:0000256" key="1">
    <source>
        <dbReference type="ARBA" id="ARBA00007879"/>
    </source>
</evidence>
<feature type="compositionally biased region" description="Polar residues" evidence="7">
    <location>
        <begin position="82"/>
        <end position="115"/>
    </location>
</feature>
<dbReference type="InterPro" id="IPR005123">
    <property type="entry name" value="Oxoglu/Fe-dep_dioxygenase_dom"/>
</dbReference>
<dbReference type="PROSITE" id="PS51471">
    <property type="entry name" value="FE2OG_OXY"/>
    <property type="match status" value="1"/>
</dbReference>
<name>A0A5A7P721_STRAF</name>
<feature type="binding site" evidence="6">
    <location>
        <position position="434"/>
    </location>
    <ligand>
        <name>Fe cation</name>
        <dbReference type="ChEBI" id="CHEBI:24875"/>
        <note>catalytic</note>
    </ligand>
</feature>
<evidence type="ECO:0000256" key="6">
    <source>
        <dbReference type="PIRSR" id="PIRSR604574-2"/>
    </source>
</evidence>
<keyword evidence="2 6" id="KW-0479">Metal-binding</keyword>
<dbReference type="GO" id="GO:0005737">
    <property type="term" value="C:cytoplasm"/>
    <property type="evidence" value="ECO:0007669"/>
    <property type="project" value="TreeGrafter"/>
</dbReference>
<evidence type="ECO:0000256" key="2">
    <source>
        <dbReference type="ARBA" id="ARBA00022723"/>
    </source>
</evidence>
<evidence type="ECO:0000256" key="7">
    <source>
        <dbReference type="SAM" id="MobiDB-lite"/>
    </source>
</evidence>
<keyword evidence="10" id="KW-1185">Reference proteome</keyword>
<proteinExistence type="inferred from homology"/>
<keyword evidence="3 9" id="KW-0223">Dioxygenase</keyword>
<keyword evidence="4" id="KW-0560">Oxidoreductase</keyword>
<organism evidence="9 10">
    <name type="scientific">Striga asiatica</name>
    <name type="common">Asiatic witchweed</name>
    <name type="synonym">Buchnera asiatica</name>
    <dbReference type="NCBI Taxonomy" id="4170"/>
    <lineage>
        <taxon>Eukaryota</taxon>
        <taxon>Viridiplantae</taxon>
        <taxon>Streptophyta</taxon>
        <taxon>Embryophyta</taxon>
        <taxon>Tracheophyta</taxon>
        <taxon>Spermatophyta</taxon>
        <taxon>Magnoliopsida</taxon>
        <taxon>eudicotyledons</taxon>
        <taxon>Gunneridae</taxon>
        <taxon>Pentapetalae</taxon>
        <taxon>asterids</taxon>
        <taxon>lamiids</taxon>
        <taxon>Lamiales</taxon>
        <taxon>Orobanchaceae</taxon>
        <taxon>Buchnereae</taxon>
        <taxon>Striga</taxon>
    </lineage>
</organism>
<evidence type="ECO:0000256" key="5">
    <source>
        <dbReference type="ARBA" id="ARBA00023004"/>
    </source>
</evidence>
<dbReference type="Proteomes" id="UP000325081">
    <property type="component" value="Unassembled WGS sequence"/>
</dbReference>
<dbReference type="Gene3D" id="2.60.120.590">
    <property type="entry name" value="Alpha-ketoglutarate-dependent dioxygenase AlkB-like"/>
    <property type="match status" value="1"/>
</dbReference>
<feature type="binding site" evidence="6">
    <location>
        <position position="376"/>
    </location>
    <ligand>
        <name>Fe cation</name>
        <dbReference type="ChEBI" id="CHEBI:24875"/>
        <note>catalytic</note>
    </ligand>
</feature>
<feature type="region of interest" description="Disordered" evidence="7">
    <location>
        <begin position="56"/>
        <end position="132"/>
    </location>
</feature>
<comment type="similarity">
    <text evidence="1">Belongs to the alkB family.</text>
</comment>